<dbReference type="InterPro" id="IPR015421">
    <property type="entry name" value="PyrdxlP-dep_Trfase_major"/>
</dbReference>
<name>A0A1H0XWG2_9BACI</name>
<evidence type="ECO:0000313" key="9">
    <source>
        <dbReference type="EMBL" id="SDQ07257.1"/>
    </source>
</evidence>
<dbReference type="Proteomes" id="UP000199444">
    <property type="component" value="Unassembled WGS sequence"/>
</dbReference>
<dbReference type="STRING" id="553311.SAMN05216231_0260"/>
<keyword evidence="5" id="KW-0808">Transferase</keyword>
<dbReference type="GO" id="GO:0008483">
    <property type="term" value="F:transaminase activity"/>
    <property type="evidence" value="ECO:0007669"/>
    <property type="project" value="UniProtKB-KW"/>
</dbReference>
<evidence type="ECO:0000256" key="2">
    <source>
        <dbReference type="ARBA" id="ARBA00007441"/>
    </source>
</evidence>
<accession>A0A1H0XWG2</accession>
<proteinExistence type="inferred from homology"/>
<dbReference type="CDD" id="cd00609">
    <property type="entry name" value="AAT_like"/>
    <property type="match status" value="1"/>
</dbReference>
<dbReference type="PANTHER" id="PTHR42790:SF19">
    <property type="entry name" value="KYNURENINE_ALPHA-AMINOADIPATE AMINOTRANSFERASE, MITOCHONDRIAL"/>
    <property type="match status" value="1"/>
</dbReference>
<evidence type="ECO:0000313" key="10">
    <source>
        <dbReference type="Proteomes" id="UP000199444"/>
    </source>
</evidence>
<dbReference type="InterPro" id="IPR004839">
    <property type="entry name" value="Aminotransferase_I/II_large"/>
</dbReference>
<dbReference type="FunFam" id="3.40.640.10:FF:000053">
    <property type="entry name" value="Aminotransferase, class I"/>
    <property type="match status" value="1"/>
</dbReference>
<dbReference type="PANTHER" id="PTHR42790">
    <property type="entry name" value="AMINOTRANSFERASE"/>
    <property type="match status" value="1"/>
</dbReference>
<comment type="subunit">
    <text evidence="3">Homodimer.</text>
</comment>
<dbReference type="RefSeq" id="WP_092491157.1">
    <property type="nucleotide sequence ID" value="NZ_FNKD01000001.1"/>
</dbReference>
<evidence type="ECO:0000256" key="7">
    <source>
        <dbReference type="SAM" id="MobiDB-lite"/>
    </source>
</evidence>
<evidence type="ECO:0000256" key="4">
    <source>
        <dbReference type="ARBA" id="ARBA00022576"/>
    </source>
</evidence>
<evidence type="ECO:0000256" key="6">
    <source>
        <dbReference type="ARBA" id="ARBA00022898"/>
    </source>
</evidence>
<reference evidence="9 10" key="1">
    <citation type="submission" date="2016-10" db="EMBL/GenBank/DDBJ databases">
        <authorList>
            <person name="de Groot N.N."/>
        </authorList>
    </citation>
    <scope>NUCLEOTIDE SEQUENCE [LARGE SCALE GENOMIC DNA]</scope>
    <source>
        <strain evidence="9 10">CGMCC 1.10449</strain>
    </source>
</reference>
<dbReference type="GO" id="GO:1901605">
    <property type="term" value="P:alpha-amino acid metabolic process"/>
    <property type="evidence" value="ECO:0007669"/>
    <property type="project" value="TreeGrafter"/>
</dbReference>
<evidence type="ECO:0000259" key="8">
    <source>
        <dbReference type="Pfam" id="PF00155"/>
    </source>
</evidence>
<dbReference type="GO" id="GO:0030170">
    <property type="term" value="F:pyridoxal phosphate binding"/>
    <property type="evidence" value="ECO:0007669"/>
    <property type="project" value="InterPro"/>
</dbReference>
<dbReference type="SUPFAM" id="SSF53383">
    <property type="entry name" value="PLP-dependent transferases"/>
    <property type="match status" value="1"/>
</dbReference>
<dbReference type="Pfam" id="PF00155">
    <property type="entry name" value="Aminotran_1_2"/>
    <property type="match status" value="1"/>
</dbReference>
<feature type="domain" description="Aminotransferase class I/classII large" evidence="8">
    <location>
        <begin position="48"/>
        <end position="386"/>
    </location>
</feature>
<evidence type="ECO:0000256" key="3">
    <source>
        <dbReference type="ARBA" id="ARBA00011738"/>
    </source>
</evidence>
<keyword evidence="4" id="KW-0032">Aminotransferase</keyword>
<dbReference type="AlphaFoldDB" id="A0A1H0XWG2"/>
<dbReference type="InterPro" id="IPR015422">
    <property type="entry name" value="PyrdxlP-dep_Trfase_small"/>
</dbReference>
<feature type="compositionally biased region" description="Polar residues" evidence="7">
    <location>
        <begin position="1"/>
        <end position="11"/>
    </location>
</feature>
<organism evidence="9 10">
    <name type="scientific">Virgibacillus salinus</name>
    <dbReference type="NCBI Taxonomy" id="553311"/>
    <lineage>
        <taxon>Bacteria</taxon>
        <taxon>Bacillati</taxon>
        <taxon>Bacillota</taxon>
        <taxon>Bacilli</taxon>
        <taxon>Bacillales</taxon>
        <taxon>Bacillaceae</taxon>
        <taxon>Virgibacillus</taxon>
    </lineage>
</organism>
<dbReference type="Gene3D" id="3.40.640.10">
    <property type="entry name" value="Type I PLP-dependent aspartate aminotransferase-like (Major domain)"/>
    <property type="match status" value="1"/>
</dbReference>
<protein>
    <submittedName>
        <fullName evidence="9">2-aminoadipate transaminase</fullName>
    </submittedName>
</protein>
<gene>
    <name evidence="9" type="ORF">SAMN05216231_0260</name>
</gene>
<feature type="region of interest" description="Disordered" evidence="7">
    <location>
        <begin position="1"/>
        <end position="20"/>
    </location>
</feature>
<dbReference type="InterPro" id="IPR015424">
    <property type="entry name" value="PyrdxlP-dep_Trfase"/>
</dbReference>
<evidence type="ECO:0000256" key="5">
    <source>
        <dbReference type="ARBA" id="ARBA00022679"/>
    </source>
</evidence>
<dbReference type="EMBL" id="FNKD01000001">
    <property type="protein sequence ID" value="SDQ07257.1"/>
    <property type="molecule type" value="Genomic_DNA"/>
</dbReference>
<keyword evidence="10" id="KW-1185">Reference proteome</keyword>
<comment type="cofactor">
    <cofactor evidence="1">
        <name>pyridoxal 5'-phosphate</name>
        <dbReference type="ChEBI" id="CHEBI:597326"/>
    </cofactor>
</comment>
<keyword evidence="6" id="KW-0663">Pyridoxal phosphate</keyword>
<comment type="similarity">
    <text evidence="2">Belongs to the class-I pyridoxal-phosphate-dependent aminotransferase family.</text>
</comment>
<evidence type="ECO:0000256" key="1">
    <source>
        <dbReference type="ARBA" id="ARBA00001933"/>
    </source>
</evidence>
<dbReference type="InterPro" id="IPR050859">
    <property type="entry name" value="Class-I_PLP-dep_aminotransf"/>
</dbReference>
<dbReference type="Gene3D" id="3.90.1150.10">
    <property type="entry name" value="Aspartate Aminotransferase, domain 1"/>
    <property type="match status" value="1"/>
</dbReference>
<sequence length="397" mass="45006">MNSESFFTESTKAALKNNPPGEWMPTLPDGCIRLSSGFPAPNLIPVEQLQAAVTLLLEEEKDLPLHYVGSPKMAKLKEQINDRLLRRGIRVSEEELLITSGACQAIDLVARIIMDHETVVAIESPTYMEALEVFQNYTKHFISIPVDENGLQTNKLEAMLAERKREGLPLPRILYTIPTFQNPTGTTMTMDRRKHVLELAAKYDFLILEDDAYGELYFDEQPDPLKAMDNEGRVMHLGSLSKVVAPGMRIGWITATPELITAVAWFKKDLDHPFAQATMASFLEKNDFEKRLKTLRETYQRKCTVLLSALEQYMPKPVSWYVSEGGYFVWVKIAGADTSELLTHALDEGVSYIPGKHFFLNQQDGAEYLRLSFSYAEEKEIVEGIQKLSKVIKRILL</sequence>